<dbReference type="Gramene" id="TraesRN5A0100332000.1">
    <property type="protein sequence ID" value="TraesRN5A0100332000.1"/>
    <property type="gene ID" value="TraesRN5A0100332000"/>
</dbReference>
<keyword evidence="2" id="KW-1185">Reference proteome</keyword>
<reference evidence="1" key="1">
    <citation type="submission" date="2018-08" db="EMBL/GenBank/DDBJ databases">
        <authorList>
            <person name="Rossello M."/>
        </authorList>
    </citation>
    <scope>NUCLEOTIDE SEQUENCE [LARGE SCALE GENOMIC DNA]</scope>
    <source>
        <strain evidence="1">cv. Chinese Spring</strain>
    </source>
</reference>
<dbReference type="Gramene" id="TraesCS5A02G119100.1">
    <property type="protein sequence ID" value="TraesCS5A02G119100.1"/>
    <property type="gene ID" value="TraesCS5A02G119100"/>
</dbReference>
<evidence type="ECO:0000313" key="1">
    <source>
        <dbReference type="EnsemblPlants" id="TraesCS5A02G119100.1"/>
    </source>
</evidence>
<name>A0A3B6KDN4_WHEAT</name>
<dbReference type="SMR" id="A0A3B6KDN4"/>
<dbReference type="Gramene" id="TraesWEE_scaffold_111378_01G000200.1">
    <property type="protein sequence ID" value="TraesWEE_scaffold_111378_01G000200.1"/>
    <property type="gene ID" value="TraesWEE_scaffold_111378_01G000200"/>
</dbReference>
<organism evidence="1">
    <name type="scientific">Triticum aestivum</name>
    <name type="common">Wheat</name>
    <dbReference type="NCBI Taxonomy" id="4565"/>
    <lineage>
        <taxon>Eukaryota</taxon>
        <taxon>Viridiplantae</taxon>
        <taxon>Streptophyta</taxon>
        <taxon>Embryophyta</taxon>
        <taxon>Tracheophyta</taxon>
        <taxon>Spermatophyta</taxon>
        <taxon>Magnoliopsida</taxon>
        <taxon>Liliopsida</taxon>
        <taxon>Poales</taxon>
        <taxon>Poaceae</taxon>
        <taxon>BOP clade</taxon>
        <taxon>Pooideae</taxon>
        <taxon>Triticodae</taxon>
        <taxon>Triticeae</taxon>
        <taxon>Triticinae</taxon>
        <taxon>Triticum</taxon>
    </lineage>
</organism>
<dbReference type="Proteomes" id="UP000019116">
    <property type="component" value="Chromosome 5A"/>
</dbReference>
<dbReference type="EnsemblPlants" id="TraesCS5A02G119100.1">
    <property type="protein sequence ID" value="TraesCS5A02G119100.1"/>
    <property type="gene ID" value="TraesCS5A02G119100"/>
</dbReference>
<dbReference type="Gramene" id="TraesCAD_scaffold_101194_01G000200.1">
    <property type="protein sequence ID" value="TraesCAD_scaffold_101194_01G000200.1"/>
    <property type="gene ID" value="TraesCAD_scaffold_101194_01G000200"/>
</dbReference>
<reference evidence="1" key="2">
    <citation type="submission" date="2018-10" db="UniProtKB">
        <authorList>
            <consortium name="EnsemblPlants"/>
        </authorList>
    </citation>
    <scope>IDENTIFICATION</scope>
</reference>
<dbReference type="AlphaFoldDB" id="A0A3B6KDN4"/>
<sequence>MGAIVLTCGVNLAVNSNCVTTSALCLFRHDNLKANRVTKEVPVDSLMDQAGICGYLRQSQEEYGVPAHCDGCLLQMAGAIHLSCTTVLPKLLNISGAFLSLSLV</sequence>
<protein>
    <submittedName>
        <fullName evidence="1">Uncharacterized protein</fullName>
    </submittedName>
</protein>
<accession>A0A3B6KDN4</accession>
<proteinExistence type="predicted"/>
<dbReference type="Gramene" id="TraesCS5A03G0326400.1">
    <property type="protein sequence ID" value="TraesCS5A03G0326400.1.CDS"/>
    <property type="gene ID" value="TraesCS5A03G0326400"/>
</dbReference>
<dbReference type="Gramene" id="TraesROB_scaffold_093987_01G000200.1">
    <property type="protein sequence ID" value="TraesROB_scaffold_093987_01G000200.1"/>
    <property type="gene ID" value="TraesROB_scaffold_093987_01G000200"/>
</dbReference>
<dbReference type="Gramene" id="TraesCLE_scaffold_170283_01G000200.1">
    <property type="protein sequence ID" value="TraesCLE_scaffold_170283_01G000200.1"/>
    <property type="gene ID" value="TraesCLE_scaffold_170283_01G000200"/>
</dbReference>
<evidence type="ECO:0000313" key="2">
    <source>
        <dbReference type="Proteomes" id="UP000019116"/>
    </source>
</evidence>